<keyword evidence="2 15" id="KW-0547">Nucleotide-binding</keyword>
<keyword evidence="9" id="KW-0234">DNA repair</keyword>
<dbReference type="Pfam" id="PF13361">
    <property type="entry name" value="UvrD_C"/>
    <property type="match status" value="2"/>
</dbReference>
<dbReference type="GO" id="GO:0033202">
    <property type="term" value="C:DNA helicase complex"/>
    <property type="evidence" value="ECO:0007669"/>
    <property type="project" value="TreeGrafter"/>
</dbReference>
<evidence type="ECO:0000256" key="5">
    <source>
        <dbReference type="ARBA" id="ARBA00022806"/>
    </source>
</evidence>
<keyword evidence="5 15" id="KW-0347">Helicase</keyword>
<dbReference type="InterPro" id="IPR014016">
    <property type="entry name" value="UvrD-like_ATP-bd"/>
</dbReference>
<dbReference type="GO" id="GO:0004527">
    <property type="term" value="F:exonuclease activity"/>
    <property type="evidence" value="ECO:0007669"/>
    <property type="project" value="UniProtKB-KW"/>
</dbReference>
<evidence type="ECO:0000256" key="8">
    <source>
        <dbReference type="ARBA" id="ARBA00023125"/>
    </source>
</evidence>
<comment type="catalytic activity">
    <reaction evidence="14">
        <text>ATP + H2O = ADP + phosphate + H(+)</text>
        <dbReference type="Rhea" id="RHEA:13065"/>
        <dbReference type="ChEBI" id="CHEBI:15377"/>
        <dbReference type="ChEBI" id="CHEBI:15378"/>
        <dbReference type="ChEBI" id="CHEBI:30616"/>
        <dbReference type="ChEBI" id="CHEBI:43474"/>
        <dbReference type="ChEBI" id="CHEBI:456216"/>
        <dbReference type="EC" id="5.6.2.4"/>
    </reaction>
</comment>
<feature type="binding site" evidence="15">
    <location>
        <begin position="24"/>
        <end position="31"/>
    </location>
    <ligand>
        <name>ATP</name>
        <dbReference type="ChEBI" id="CHEBI:30616"/>
    </ligand>
</feature>
<evidence type="ECO:0000256" key="13">
    <source>
        <dbReference type="ARBA" id="ARBA00034923"/>
    </source>
</evidence>
<dbReference type="SUPFAM" id="SSF52980">
    <property type="entry name" value="Restriction endonuclease-like"/>
    <property type="match status" value="1"/>
</dbReference>
<dbReference type="EMBL" id="CP018632">
    <property type="protein sequence ID" value="ASJ76412.1"/>
    <property type="molecule type" value="Genomic_DNA"/>
</dbReference>
<dbReference type="EC" id="5.6.2.4" evidence="12"/>
<dbReference type="KEGG" id="gai:IMCC3135_31825"/>
<evidence type="ECO:0000313" key="19">
    <source>
        <dbReference type="EMBL" id="ASJ76412.1"/>
    </source>
</evidence>
<dbReference type="InterPro" id="IPR011335">
    <property type="entry name" value="Restrct_endonuc-II-like"/>
</dbReference>
<sequence>MSAPLDAAVRARALDPQTSFIVQAPAGSGKTELLTRRILTLLQSVEEPEEILAITFTRKAASEMRQRVVETLERANSGEPASNVYEEEGLALARDVLKRDAERQWQLIRNPQRLNLRTIDALATQLAHRLPVTSALGAPTGIVEDASALYRDVASRFIESNIDSMGLVLLQVGNRLEQARQLLANLLASRDQWKRHVYGFGDNHDELRAILESMLGELVESRLDNLYALVPDVLIEGLPERLHMACGFLLEDAEGDLSELPEEMQGWLDLEELPGTSLEDLSGWDGIGAALLTKSGGLRKRLTKAEGFPAKGDAKKRGVEPALLVSHKEHMLELLERVAESPEFIEALAEVCSLPYPRYRDEQWALLSQLLGVLPKLLLELHMVFAERRVVDFTELAERAQRALGTEQEPTDLALSMDLSLKHILVDEFQDTSQTQFRLFAQLVGGWEPGDGRTFFVVGDPMQSIYRFRDGDVALFAQAGDDGIGPVKLESLTLSVNFRAAPDVIKWVNQIFASIFPKRADADSGAVTYSPSDAHLTTDGGVQVHTLVNKERFDEAELVACLAAEALAIDPQHTVAILVRTRSQAGDIFDALRARSLAYESIDMDQVGERAVVRDLVSLCLALRYPHDRLHWLSLLRAPFVGMTLNDLHALMSESGREATVIELLRDPARLALLSADGQARAARLLPILEPALKRASRGRLLPWVESVWLQLGGPVVCRDAVDRDAAERALARLSSLEADGRLWEKSVLTEVMKSLYAANAEEGECRIQVMTLHKAKGLEFGTVILPALDRQPRGDSTQLLNWFESTLDGRPQLLLAPLEQSGLPPGRRDRINRLVRKARERCDEQEKLRLLYVACTRARHHLHLIGRIRRNTEDQYQTPINSSLLKPLWPLLEPDLPTEDTHKSPEPISPAPEEVSDTHKSLAEISDTHEPPGLPIESDPVSATVSSFERLPVDVEMPSFVSFEWEKVAKKQEVDSESVKFSWAGRTARDIGTVVHQQLQMLAQSADSLANVDFDALGIIAERQLRNMGVQKEMLPQATETVLLAVRSTLADERGRWALSPHAEARSEWALSVVQEAEEGDGDPEKFMGVWNREVRQMVIDRTFVDEQGVRWIVDFKTGDHQGGQVELFLDSEQMRYADQLNRYADIIRRMDEGPVRVGLYFPLLKGWREWEPPNREQGSKH</sequence>
<keyword evidence="1" id="KW-0540">Nuclease</keyword>
<keyword evidence="10" id="KW-0413">Isomerase</keyword>
<dbReference type="PANTHER" id="PTHR11070:SF2">
    <property type="entry name" value="ATP-DEPENDENT DNA HELICASE SRS2"/>
    <property type="match status" value="1"/>
</dbReference>
<evidence type="ECO:0000259" key="18">
    <source>
        <dbReference type="PROSITE" id="PS51217"/>
    </source>
</evidence>
<dbReference type="GO" id="GO:0003677">
    <property type="term" value="F:DNA binding"/>
    <property type="evidence" value="ECO:0007669"/>
    <property type="project" value="UniProtKB-KW"/>
</dbReference>
<dbReference type="GO" id="GO:0016887">
    <property type="term" value="F:ATP hydrolysis activity"/>
    <property type="evidence" value="ECO:0007669"/>
    <property type="project" value="RHEA"/>
</dbReference>
<protein>
    <recommendedName>
        <fullName evidence="12">DNA 3'-5' helicase</fullName>
        <ecNumber evidence="12">5.6.2.4</ecNumber>
    </recommendedName>
    <alternativeName>
        <fullName evidence="13">DNA 3'-5' helicase II</fullName>
    </alternativeName>
</protein>
<evidence type="ECO:0000256" key="14">
    <source>
        <dbReference type="ARBA" id="ARBA00048988"/>
    </source>
</evidence>
<dbReference type="Pfam" id="PF00580">
    <property type="entry name" value="UvrD-helicase"/>
    <property type="match status" value="2"/>
</dbReference>
<keyword evidence="20" id="KW-1185">Reference proteome</keyword>
<dbReference type="PANTHER" id="PTHR11070">
    <property type="entry name" value="UVRD / RECB / PCRA DNA HELICASE FAMILY MEMBER"/>
    <property type="match status" value="1"/>
</dbReference>
<dbReference type="GO" id="GO:0005829">
    <property type="term" value="C:cytosol"/>
    <property type="evidence" value="ECO:0007669"/>
    <property type="project" value="TreeGrafter"/>
</dbReference>
<dbReference type="GO" id="GO:0000725">
    <property type="term" value="P:recombinational repair"/>
    <property type="evidence" value="ECO:0007669"/>
    <property type="project" value="TreeGrafter"/>
</dbReference>
<dbReference type="SUPFAM" id="SSF52540">
    <property type="entry name" value="P-loop containing nucleoside triphosphate hydrolases"/>
    <property type="match status" value="1"/>
</dbReference>
<keyword evidence="7 15" id="KW-0067">ATP-binding</keyword>
<accession>A0A2Z2NY84</accession>
<proteinExistence type="predicted"/>
<evidence type="ECO:0000256" key="12">
    <source>
        <dbReference type="ARBA" id="ARBA00034808"/>
    </source>
</evidence>
<evidence type="ECO:0000256" key="6">
    <source>
        <dbReference type="ARBA" id="ARBA00022839"/>
    </source>
</evidence>
<evidence type="ECO:0000256" key="1">
    <source>
        <dbReference type="ARBA" id="ARBA00022722"/>
    </source>
</evidence>
<dbReference type="GO" id="GO:0005524">
    <property type="term" value="F:ATP binding"/>
    <property type="evidence" value="ECO:0007669"/>
    <property type="project" value="UniProtKB-UniRule"/>
</dbReference>
<reference evidence="19 20" key="1">
    <citation type="submission" date="2016-12" db="EMBL/GenBank/DDBJ databases">
        <authorList>
            <person name="Song W.-J."/>
            <person name="Kurnit D.M."/>
        </authorList>
    </citation>
    <scope>NUCLEOTIDE SEQUENCE [LARGE SCALE GENOMIC DNA]</scope>
    <source>
        <strain evidence="19 20">IMCC3135</strain>
    </source>
</reference>
<name>A0A2Z2NY84_9GAMM</name>
<dbReference type="InterPro" id="IPR011604">
    <property type="entry name" value="PDDEXK-like_dom_sf"/>
</dbReference>
<dbReference type="RefSeq" id="WP_088921183.1">
    <property type="nucleotide sequence ID" value="NZ_CP018632.1"/>
</dbReference>
<evidence type="ECO:0000259" key="17">
    <source>
        <dbReference type="PROSITE" id="PS51198"/>
    </source>
</evidence>
<keyword evidence="3" id="KW-0227">DNA damage</keyword>
<evidence type="ECO:0000256" key="3">
    <source>
        <dbReference type="ARBA" id="ARBA00022763"/>
    </source>
</evidence>
<evidence type="ECO:0000313" key="20">
    <source>
        <dbReference type="Proteomes" id="UP000250079"/>
    </source>
</evidence>
<evidence type="ECO:0000256" key="2">
    <source>
        <dbReference type="ARBA" id="ARBA00022741"/>
    </source>
</evidence>
<evidence type="ECO:0000256" key="16">
    <source>
        <dbReference type="SAM" id="MobiDB-lite"/>
    </source>
</evidence>
<evidence type="ECO:0000256" key="7">
    <source>
        <dbReference type="ARBA" id="ARBA00022840"/>
    </source>
</evidence>
<dbReference type="InterPro" id="IPR014017">
    <property type="entry name" value="DNA_helicase_UvrD-like_C"/>
</dbReference>
<gene>
    <name evidence="19" type="primary">addA</name>
    <name evidence="19" type="ORF">IMCC3135_31825</name>
</gene>
<evidence type="ECO:0000256" key="4">
    <source>
        <dbReference type="ARBA" id="ARBA00022801"/>
    </source>
</evidence>
<evidence type="ECO:0000256" key="10">
    <source>
        <dbReference type="ARBA" id="ARBA00023235"/>
    </source>
</evidence>
<feature type="domain" description="UvrD-like helicase C-terminal" evidence="18">
    <location>
        <begin position="513"/>
        <end position="778"/>
    </location>
</feature>
<keyword evidence="8" id="KW-0238">DNA-binding</keyword>
<dbReference type="Pfam" id="PF12705">
    <property type="entry name" value="PDDEXK_1"/>
    <property type="match status" value="1"/>
</dbReference>
<dbReference type="OrthoDB" id="9810135at2"/>
<dbReference type="InterPro" id="IPR038726">
    <property type="entry name" value="PDDEXK_AddAB-type"/>
</dbReference>
<dbReference type="GO" id="GO:0043138">
    <property type="term" value="F:3'-5' DNA helicase activity"/>
    <property type="evidence" value="ECO:0007669"/>
    <property type="project" value="UniProtKB-EC"/>
</dbReference>
<comment type="catalytic activity">
    <reaction evidence="11">
        <text>Couples ATP hydrolysis with the unwinding of duplex DNA by translocating in the 3'-5' direction.</text>
        <dbReference type="EC" id="5.6.2.4"/>
    </reaction>
</comment>
<dbReference type="Gene3D" id="3.40.50.300">
    <property type="entry name" value="P-loop containing nucleotide triphosphate hydrolases"/>
    <property type="match status" value="3"/>
</dbReference>
<dbReference type="InterPro" id="IPR027417">
    <property type="entry name" value="P-loop_NTPase"/>
</dbReference>
<evidence type="ECO:0000256" key="11">
    <source>
        <dbReference type="ARBA" id="ARBA00034617"/>
    </source>
</evidence>
<organism evidence="19 20">
    <name type="scientific">Granulosicoccus antarcticus IMCC3135</name>
    <dbReference type="NCBI Taxonomy" id="1192854"/>
    <lineage>
        <taxon>Bacteria</taxon>
        <taxon>Pseudomonadati</taxon>
        <taxon>Pseudomonadota</taxon>
        <taxon>Gammaproteobacteria</taxon>
        <taxon>Chromatiales</taxon>
        <taxon>Granulosicoccaceae</taxon>
        <taxon>Granulosicoccus</taxon>
    </lineage>
</organism>
<dbReference type="Gene3D" id="3.90.320.10">
    <property type="match status" value="1"/>
</dbReference>
<keyword evidence="4 15" id="KW-0378">Hydrolase</keyword>
<dbReference type="PROSITE" id="PS51198">
    <property type="entry name" value="UVRD_HELICASE_ATP_BIND"/>
    <property type="match status" value="1"/>
</dbReference>
<dbReference type="Proteomes" id="UP000250079">
    <property type="component" value="Chromosome"/>
</dbReference>
<keyword evidence="6" id="KW-0269">Exonuclease</keyword>
<dbReference type="Gene3D" id="1.10.486.10">
    <property type="entry name" value="PCRA, domain 4"/>
    <property type="match status" value="1"/>
</dbReference>
<dbReference type="InterPro" id="IPR000212">
    <property type="entry name" value="DNA_helicase_UvrD/REP"/>
</dbReference>
<feature type="region of interest" description="Disordered" evidence="16">
    <location>
        <begin position="896"/>
        <end position="921"/>
    </location>
</feature>
<evidence type="ECO:0000256" key="15">
    <source>
        <dbReference type="PROSITE-ProRule" id="PRU00560"/>
    </source>
</evidence>
<dbReference type="AlphaFoldDB" id="A0A2Z2NY84"/>
<evidence type="ECO:0000256" key="9">
    <source>
        <dbReference type="ARBA" id="ARBA00023204"/>
    </source>
</evidence>
<feature type="domain" description="UvrD-like helicase ATP-binding" evidence="17">
    <location>
        <begin position="3"/>
        <end position="501"/>
    </location>
</feature>
<dbReference type="PROSITE" id="PS51217">
    <property type="entry name" value="UVRD_HELICASE_CTER"/>
    <property type="match status" value="1"/>
</dbReference>